<feature type="region of interest" description="Disordered" evidence="1">
    <location>
        <begin position="514"/>
        <end position="576"/>
    </location>
</feature>
<feature type="region of interest" description="Disordered" evidence="1">
    <location>
        <begin position="46"/>
        <end position="152"/>
    </location>
</feature>
<gene>
    <name evidence="2" type="ORF">VC83_07091</name>
</gene>
<feature type="region of interest" description="Disordered" evidence="1">
    <location>
        <begin position="933"/>
        <end position="962"/>
    </location>
</feature>
<evidence type="ECO:0000256" key="1">
    <source>
        <dbReference type="SAM" id="MobiDB-lite"/>
    </source>
</evidence>
<accession>A0A177A3X9</accession>
<feature type="compositionally biased region" description="Polar residues" evidence="1">
    <location>
        <begin position="138"/>
        <end position="147"/>
    </location>
</feature>
<feature type="region of interest" description="Disordered" evidence="1">
    <location>
        <begin position="378"/>
        <end position="405"/>
    </location>
</feature>
<feature type="compositionally biased region" description="Polar residues" evidence="1">
    <location>
        <begin position="734"/>
        <end position="746"/>
    </location>
</feature>
<dbReference type="AlphaFoldDB" id="A0A177A3X9"/>
<feature type="compositionally biased region" description="Polar residues" evidence="1">
    <location>
        <begin position="546"/>
        <end position="576"/>
    </location>
</feature>
<dbReference type="OrthoDB" id="206201at2759"/>
<feature type="compositionally biased region" description="Basic and acidic residues" evidence="1">
    <location>
        <begin position="66"/>
        <end position="77"/>
    </location>
</feature>
<reference evidence="2" key="1">
    <citation type="submission" date="2016-03" db="EMBL/GenBank/DDBJ databases">
        <title>Updated assembly of Pseudogymnoascus destructans, the fungus causing white-nose syndrome of bats.</title>
        <authorList>
            <person name="Palmer J.M."/>
            <person name="Drees K.P."/>
            <person name="Foster J.T."/>
            <person name="Lindner D.L."/>
        </authorList>
    </citation>
    <scope>NUCLEOTIDE SEQUENCE [LARGE SCALE GENOMIC DNA]</scope>
    <source>
        <strain evidence="2">20631-21</strain>
    </source>
</reference>
<dbReference type="VEuPathDB" id="FungiDB:GMDG_01525"/>
<sequence length="1075" mass="117408">MPRGGQSNRITRRKSAASIHSQRHIDPETSRQQAYAAATYAFARAQERSGDMGPGSAVAAANTANPREENIRPRTDNGTRGGVLKHKQSVRFAGPLAAPRPALGTRTIQQNSVQKKLSTGSPRPQESTGDAPVHSAYRPQSRSSSLKASFRQVGPESYATALAAYDEYYTREDDVVTTPSSYRKIRRSKSMLHPATAQGPLFSNGTPESSIVGQRNYGLFRSKSNIALRAPKSMGFLQGGRSRSARNPEYDVAVQVARDKFLHQVEQQRLREQPSFLFRSSKARRREEKSLRRSFRANSSTNSYGMPIASENQNYHRSWDDTLKNRARQASKSFKNKLKGLFRRSNGDGSGAIPDKEVQAQKSHITDYEIQIGPPMALSSAYEESPPGRATLSSVSTQQPSLRMVPSSHRLRSIAGSMQSLTSEASSKSRVMSWTNTDTTANSRYAAAERERERLSVINENGTHKASSSFNRPPLKNQYSAYPDFNPPGSTRGHPPPFVGQVDSARVYSALMRRLDENSPEAKLTKQKENSRTCRSPKRDVPGSGSVDSRQSSQGYKSTIIRVNNSSENLSTSTDRFQNMNQSNDVFYTARSYNDSGSVGHKRGHSNSSASTVITRKSNYRAYPPPIMGGLPTKISPQEAMATVELQGTVSRGPRETRSTFFGRTELTNIGGTPSPYRRAMAEADLNSTMTKMGMSSANSSPLLPDSLRRAKSALSLADSETDKREAGGIDSAYTESIYSRTTSGRTPPDMTESPRANEDSTPRKLGSAVLVERTTYCPSAPLHRVNASTGSTDWKAWMSAQVSKLERAKENVDAATSAVHLVPHVVPTMPKIFGAHIRETAQISGDDTAFSVPKATTITNQPLEVLQEDANVSPKPILKSKLSSSSQLAPNVTPTPSQRVMHSSLRQVPSRCSMKGVSTVLKERVVSNSAANVMGTSTGNSPYSQRESANTRQKMQRKQSSATLRCVQTQTPIKLVKKIGRRASNDNAQLRSPEAEFVQVVAEKKFASVGGRVAEMENWTPAKADGLGGAEGVMVGGRSLGLNGQVMGSRRMVDLFLSSRRKRVAGSEDSNVFL</sequence>
<feature type="region of interest" description="Disordered" evidence="1">
    <location>
        <begin position="281"/>
        <end position="309"/>
    </location>
</feature>
<name>A0A177A3X9_9PEZI</name>
<feature type="compositionally biased region" description="Basic and acidic residues" evidence="1">
    <location>
        <begin position="523"/>
        <end position="541"/>
    </location>
</feature>
<dbReference type="EMBL" id="KV441402">
    <property type="protein sequence ID" value="OAF56896.1"/>
    <property type="molecule type" value="Genomic_DNA"/>
</dbReference>
<feature type="compositionally biased region" description="Low complexity" evidence="1">
    <location>
        <begin position="93"/>
        <end position="104"/>
    </location>
</feature>
<feature type="compositionally biased region" description="Polar residues" evidence="1">
    <location>
        <begin position="297"/>
        <end position="309"/>
    </location>
</feature>
<proteinExistence type="predicted"/>
<feature type="compositionally biased region" description="Polar residues" evidence="1">
    <location>
        <begin position="391"/>
        <end position="401"/>
    </location>
</feature>
<dbReference type="GeneID" id="36290141"/>
<protein>
    <submittedName>
        <fullName evidence="2">Uncharacterized protein</fullName>
    </submittedName>
</protein>
<feature type="region of interest" description="Disordered" evidence="1">
    <location>
        <begin position="715"/>
        <end position="768"/>
    </location>
</feature>
<evidence type="ECO:0000313" key="2">
    <source>
        <dbReference type="EMBL" id="OAF56896.1"/>
    </source>
</evidence>
<dbReference type="Proteomes" id="UP000077154">
    <property type="component" value="Unassembled WGS sequence"/>
</dbReference>
<feature type="compositionally biased region" description="Polar residues" evidence="1">
    <location>
        <begin position="106"/>
        <end position="128"/>
    </location>
</feature>
<organism evidence="2">
    <name type="scientific">Pseudogymnoascus destructans</name>
    <dbReference type="NCBI Taxonomy" id="655981"/>
    <lineage>
        <taxon>Eukaryota</taxon>
        <taxon>Fungi</taxon>
        <taxon>Dikarya</taxon>
        <taxon>Ascomycota</taxon>
        <taxon>Pezizomycotina</taxon>
        <taxon>Leotiomycetes</taxon>
        <taxon>Thelebolales</taxon>
        <taxon>Thelebolaceae</taxon>
        <taxon>Pseudogymnoascus</taxon>
    </lineage>
</organism>
<dbReference type="eggNOG" id="ENOG502SE9M">
    <property type="taxonomic scope" value="Eukaryota"/>
</dbReference>
<dbReference type="RefSeq" id="XP_024322187.1">
    <property type="nucleotide sequence ID" value="XM_024470670.1"/>
</dbReference>
<feature type="region of interest" description="Disordered" evidence="1">
    <location>
        <begin position="1"/>
        <end position="32"/>
    </location>
</feature>